<evidence type="ECO:0000256" key="2">
    <source>
        <dbReference type="ARBA" id="ARBA00009995"/>
    </source>
</evidence>
<dbReference type="FunFam" id="3.40.50.2000:FF:000050">
    <property type="entry name" value="UDP-glucuronosyltransferase"/>
    <property type="match status" value="1"/>
</dbReference>
<gene>
    <name evidence="13" type="ORF">CINCED_3A012882</name>
</gene>
<evidence type="ECO:0000256" key="4">
    <source>
        <dbReference type="ARBA" id="ARBA00022679"/>
    </source>
</evidence>
<keyword evidence="7 11" id="KW-1133">Transmembrane helix</keyword>
<dbReference type="Gene3D" id="3.40.50.2000">
    <property type="entry name" value="Glycogen Phosphorylase B"/>
    <property type="match status" value="2"/>
</dbReference>
<feature type="signal peptide" evidence="12">
    <location>
        <begin position="1"/>
        <end position="22"/>
    </location>
</feature>
<dbReference type="GO" id="GO:0005783">
    <property type="term" value="C:endoplasmic reticulum"/>
    <property type="evidence" value="ECO:0007669"/>
    <property type="project" value="UniProtKB-SubCell"/>
</dbReference>
<sequence length="517" mass="58236">MSPSVFHPFVIICCCFAPATNGANILVFMPMPDKSHFRGFQPLFVELSRRGHNVTVASSYPLESPVANYTDVGPFVLKEKVSNLMELAQSNFMSSVTLKWQLAVRMSEQVMPHRKMTEFVHSDSGLFDLVMVETFCQEYTVAMGHKYGAPVINLAPAMLWPSVSKWLHVPSTFSYIPYYALDTTDEMGFVDRLKNTVTGAIQLYAESYWYMPKMNVIMDRYLTYAGWESRPSLERMLGDVSLTLVNSHHAIGIARPYLPGVVDVGGMHIKRPKPLPENLQTFIASAEQGVIYFSFGTVVDLNQLPTEKMNIFLKVIGRLKQKTILKWTPTNDSAGLINLPRNILIGSWFPQNDILAHPNVRLFITHGGLHSLEEAIYNAKPLVGISFFADQHFNMNMVEKKGYGKKISYFEMTEQSLENAIGEVLSNPAFGEKAAIHSQVYRDQPTKPLDRAVYWVEYVIRNGGAGHLKSDSVGLNDQQYFLVDVSLILLVPIGLITWFCYAVVAKIAIKKSYNFTK</sequence>
<evidence type="ECO:0000256" key="1">
    <source>
        <dbReference type="ARBA" id="ARBA00004240"/>
    </source>
</evidence>
<proteinExistence type="inferred from homology"/>
<evidence type="ECO:0000313" key="14">
    <source>
        <dbReference type="Proteomes" id="UP000325440"/>
    </source>
</evidence>
<dbReference type="OrthoDB" id="5835829at2759"/>
<keyword evidence="12" id="KW-0732">Signal</keyword>
<evidence type="ECO:0000256" key="5">
    <source>
        <dbReference type="ARBA" id="ARBA00022692"/>
    </source>
</evidence>
<keyword evidence="6" id="KW-0256">Endoplasmic reticulum</keyword>
<evidence type="ECO:0000256" key="6">
    <source>
        <dbReference type="ARBA" id="ARBA00022824"/>
    </source>
</evidence>
<keyword evidence="9" id="KW-0325">Glycoprotein</keyword>
<comment type="subcellular location">
    <subcellularLocation>
        <location evidence="10">Endomembrane system</location>
        <topology evidence="10">Single-pass type I membrane protein</topology>
    </subcellularLocation>
    <subcellularLocation>
        <location evidence="1">Endoplasmic reticulum</location>
    </subcellularLocation>
</comment>
<dbReference type="InterPro" id="IPR050271">
    <property type="entry name" value="UDP-glycosyltransferase"/>
</dbReference>
<dbReference type="SUPFAM" id="SSF53756">
    <property type="entry name" value="UDP-Glycosyltransferase/glycogen phosphorylase"/>
    <property type="match status" value="1"/>
</dbReference>
<dbReference type="CDD" id="cd03784">
    <property type="entry name" value="GT1_Gtf-like"/>
    <property type="match status" value="1"/>
</dbReference>
<keyword evidence="14" id="KW-1185">Reference proteome</keyword>
<evidence type="ECO:0000256" key="10">
    <source>
        <dbReference type="ARBA" id="ARBA00046288"/>
    </source>
</evidence>
<evidence type="ECO:0000256" key="11">
    <source>
        <dbReference type="SAM" id="Phobius"/>
    </source>
</evidence>
<evidence type="ECO:0000256" key="8">
    <source>
        <dbReference type="ARBA" id="ARBA00023136"/>
    </source>
</evidence>
<dbReference type="PANTHER" id="PTHR48043:SF159">
    <property type="entry name" value="EG:EG0003.4 PROTEIN-RELATED"/>
    <property type="match status" value="1"/>
</dbReference>
<dbReference type="PANTHER" id="PTHR48043">
    <property type="entry name" value="EG:EG0003.4 PROTEIN-RELATED"/>
    <property type="match status" value="1"/>
</dbReference>
<accession>A0A5E4MUL5</accession>
<name>A0A5E4MUL5_9HEMI</name>
<keyword evidence="8 11" id="KW-0472">Membrane</keyword>
<keyword evidence="5 11" id="KW-0812">Transmembrane</keyword>
<dbReference type="Pfam" id="PF00201">
    <property type="entry name" value="UDPGT"/>
    <property type="match status" value="1"/>
</dbReference>
<organism evidence="13 14">
    <name type="scientific">Cinara cedri</name>
    <dbReference type="NCBI Taxonomy" id="506608"/>
    <lineage>
        <taxon>Eukaryota</taxon>
        <taxon>Metazoa</taxon>
        <taxon>Ecdysozoa</taxon>
        <taxon>Arthropoda</taxon>
        <taxon>Hexapoda</taxon>
        <taxon>Insecta</taxon>
        <taxon>Pterygota</taxon>
        <taxon>Neoptera</taxon>
        <taxon>Paraneoptera</taxon>
        <taxon>Hemiptera</taxon>
        <taxon>Sternorrhyncha</taxon>
        <taxon>Aphidomorpha</taxon>
        <taxon>Aphidoidea</taxon>
        <taxon>Aphididae</taxon>
        <taxon>Lachninae</taxon>
        <taxon>Cinara</taxon>
    </lineage>
</organism>
<dbReference type="InterPro" id="IPR002213">
    <property type="entry name" value="UDP_glucos_trans"/>
</dbReference>
<dbReference type="GO" id="GO:0008194">
    <property type="term" value="F:UDP-glycosyltransferase activity"/>
    <property type="evidence" value="ECO:0007669"/>
    <property type="project" value="InterPro"/>
</dbReference>
<dbReference type="EMBL" id="CABPRJ010000973">
    <property type="protein sequence ID" value="VVC33707.1"/>
    <property type="molecule type" value="Genomic_DNA"/>
</dbReference>
<keyword evidence="3" id="KW-0328">Glycosyltransferase</keyword>
<feature type="chain" id="PRO_5022848891" evidence="12">
    <location>
        <begin position="23"/>
        <end position="517"/>
    </location>
</feature>
<evidence type="ECO:0000313" key="13">
    <source>
        <dbReference type="EMBL" id="VVC33707.1"/>
    </source>
</evidence>
<evidence type="ECO:0000256" key="9">
    <source>
        <dbReference type="ARBA" id="ARBA00023180"/>
    </source>
</evidence>
<reference evidence="13 14" key="1">
    <citation type="submission" date="2019-08" db="EMBL/GenBank/DDBJ databases">
        <authorList>
            <person name="Alioto T."/>
            <person name="Alioto T."/>
            <person name="Gomez Garrido J."/>
        </authorList>
    </citation>
    <scope>NUCLEOTIDE SEQUENCE [LARGE SCALE GENOMIC DNA]</scope>
</reference>
<protein>
    <submittedName>
        <fullName evidence="13">UDP-glucuronosyl/UDP-glucosyltransferase</fullName>
    </submittedName>
</protein>
<feature type="transmembrane region" description="Helical" evidence="11">
    <location>
        <begin position="480"/>
        <end position="504"/>
    </location>
</feature>
<dbReference type="Proteomes" id="UP000325440">
    <property type="component" value="Unassembled WGS sequence"/>
</dbReference>
<evidence type="ECO:0000256" key="7">
    <source>
        <dbReference type="ARBA" id="ARBA00022989"/>
    </source>
</evidence>
<dbReference type="AlphaFoldDB" id="A0A5E4MUL5"/>
<keyword evidence="4 13" id="KW-0808">Transferase</keyword>
<evidence type="ECO:0000256" key="3">
    <source>
        <dbReference type="ARBA" id="ARBA00022676"/>
    </source>
</evidence>
<comment type="similarity">
    <text evidence="2">Belongs to the UDP-glycosyltransferase family.</text>
</comment>
<evidence type="ECO:0000256" key="12">
    <source>
        <dbReference type="SAM" id="SignalP"/>
    </source>
</evidence>